<evidence type="ECO:0000313" key="1">
    <source>
        <dbReference type="EMBL" id="SDI39439.1"/>
    </source>
</evidence>
<reference evidence="1 2" key="1">
    <citation type="submission" date="2016-10" db="EMBL/GenBank/DDBJ databases">
        <authorList>
            <person name="de Groot N.N."/>
        </authorList>
    </citation>
    <scope>NUCLEOTIDE SEQUENCE [LARGE SCALE GENOMIC DNA]</scope>
    <source>
        <strain evidence="1 2">DSM 28010</strain>
    </source>
</reference>
<keyword evidence="2" id="KW-1185">Reference proteome</keyword>
<dbReference type="InterPro" id="IPR039437">
    <property type="entry name" value="FrzH/put_lumazine-bd"/>
</dbReference>
<evidence type="ECO:0000313" key="2">
    <source>
        <dbReference type="Proteomes" id="UP000199340"/>
    </source>
</evidence>
<dbReference type="STRING" id="490829.SAMN05421850_102435"/>
<dbReference type="InterPro" id="IPR032710">
    <property type="entry name" value="NTF2-like_dom_sf"/>
</dbReference>
<dbReference type="Gene3D" id="3.10.450.50">
    <property type="match status" value="1"/>
</dbReference>
<accession>A0A1G8K7V1</accession>
<dbReference type="AlphaFoldDB" id="A0A1G8K7V1"/>
<dbReference type="Proteomes" id="UP000199340">
    <property type="component" value="Unassembled WGS sequence"/>
</dbReference>
<dbReference type="SUPFAM" id="SSF54427">
    <property type="entry name" value="NTF2-like"/>
    <property type="match status" value="1"/>
</dbReference>
<proteinExistence type="predicted"/>
<dbReference type="EMBL" id="FNEB01000002">
    <property type="protein sequence ID" value="SDI39439.1"/>
    <property type="molecule type" value="Genomic_DNA"/>
</dbReference>
<protein>
    <submittedName>
        <fullName evidence="1">Putative lumazine-binding</fullName>
    </submittedName>
</protein>
<sequence>MVNSSSDPCLAATKTAERYYRAMVAGDAESLRNLFDHRAAIVGHYEGHFLWQDLESFIEETESLVGQHGHEECRVASVRLDGDIATVCVAGRYAGLWFIDHLSMIDDDERWVIVGKSFYVQS</sequence>
<dbReference type="Pfam" id="PF12893">
    <property type="entry name" value="Lumazine_bd_2"/>
    <property type="match status" value="1"/>
</dbReference>
<organism evidence="1 2">
    <name type="scientific">Lutimaribacter saemankumensis</name>
    <dbReference type="NCBI Taxonomy" id="490829"/>
    <lineage>
        <taxon>Bacteria</taxon>
        <taxon>Pseudomonadati</taxon>
        <taxon>Pseudomonadota</taxon>
        <taxon>Alphaproteobacteria</taxon>
        <taxon>Rhodobacterales</taxon>
        <taxon>Roseobacteraceae</taxon>
        <taxon>Lutimaribacter</taxon>
    </lineage>
</organism>
<gene>
    <name evidence="1" type="ORF">SAMN05421850_102435</name>
</gene>
<dbReference type="OrthoDB" id="7451095at2"/>
<dbReference type="RefSeq" id="WP_090027887.1">
    <property type="nucleotide sequence ID" value="NZ_FNEB01000002.1"/>
</dbReference>
<name>A0A1G8K7V1_9RHOB</name>